<accession>A0A0K1EJA0</accession>
<proteinExistence type="predicted"/>
<organism evidence="3 4">
    <name type="scientific">Chondromyces crocatus</name>
    <dbReference type="NCBI Taxonomy" id="52"/>
    <lineage>
        <taxon>Bacteria</taxon>
        <taxon>Pseudomonadati</taxon>
        <taxon>Myxococcota</taxon>
        <taxon>Polyangia</taxon>
        <taxon>Polyangiales</taxon>
        <taxon>Polyangiaceae</taxon>
        <taxon>Chondromyces</taxon>
    </lineage>
</organism>
<protein>
    <recommendedName>
        <fullName evidence="5">Right handed beta helix domain-containing protein</fullName>
    </recommendedName>
</protein>
<feature type="signal peptide" evidence="2">
    <location>
        <begin position="1"/>
        <end position="33"/>
    </location>
</feature>
<dbReference type="PATRIC" id="fig|52.7.peg.5426"/>
<dbReference type="Proteomes" id="UP000067626">
    <property type="component" value="Chromosome"/>
</dbReference>
<dbReference type="InterPro" id="IPR012334">
    <property type="entry name" value="Pectin_lyas_fold"/>
</dbReference>
<evidence type="ECO:0000313" key="3">
    <source>
        <dbReference type="EMBL" id="AKT40752.1"/>
    </source>
</evidence>
<dbReference type="Gene3D" id="2.160.20.10">
    <property type="entry name" value="Single-stranded right-handed beta-helix, Pectin lyase-like"/>
    <property type="match status" value="1"/>
</dbReference>
<dbReference type="STRING" id="52.CMC5_049080"/>
<dbReference type="SMART" id="SM00710">
    <property type="entry name" value="PbH1"/>
    <property type="match status" value="6"/>
</dbReference>
<dbReference type="InterPro" id="IPR011050">
    <property type="entry name" value="Pectin_lyase_fold/virulence"/>
</dbReference>
<evidence type="ECO:0008006" key="5">
    <source>
        <dbReference type="Google" id="ProtNLM"/>
    </source>
</evidence>
<dbReference type="KEGG" id="ccro:CMC5_049080"/>
<dbReference type="SUPFAM" id="SSF51126">
    <property type="entry name" value="Pectin lyase-like"/>
    <property type="match status" value="1"/>
</dbReference>
<dbReference type="AlphaFoldDB" id="A0A0K1EJA0"/>
<dbReference type="InterPro" id="IPR006626">
    <property type="entry name" value="PbH1"/>
</dbReference>
<keyword evidence="4" id="KW-1185">Reference proteome</keyword>
<evidence type="ECO:0000313" key="4">
    <source>
        <dbReference type="Proteomes" id="UP000067626"/>
    </source>
</evidence>
<keyword evidence="2" id="KW-0732">Signal</keyword>
<sequence length="528" mass="54871">MAFLPRPRAPRLLPLLLAATALPFVLSPRDALAADIDADPSTYETLVPTLQPGDTLHLAAGTYLQSLDLLSLNGTPEAPITITGPADKGAIFLGNGCCNTVEITASSHIVVKNLTIDGQNLPSVFGVSAKNGNANLVHHITIEDCIFRGHGGSQQTVAISTKAPTWGWIIRRNLIEGAGTGMYLGDSNGGSPFVAGLIERNLIRNPIGYALQIKHQTPWPLNNGLPTDPTTTVIRDNVFLKSDAPSPDGDRPTLLVGGFPDTGLGAQNRYEIFGNFFFHNPREAHLQASGRVSIHDNVFVDTASSALVLANHDLPLRLAHVYNNTVYGADRGIRFAHEASEGAMVVGNLLFAGQGVTGSVQVDEGNLVYTEAEAAEIVNAPSRVLGQMDFYPREGQAQGAALDLVPFAGDVDHDRDFNGIAKGDGRFRGAYAGEGTNRGWQLADDFKGLGISGEGGGSAGEGGAGGSAGGAGEGGAGAAGGSSGTDEGCGCVVAGGGSDTAPWAFALALATSLGVSRRIRRRQARHAR</sequence>
<feature type="chain" id="PRO_5005459523" description="Right handed beta helix domain-containing protein" evidence="2">
    <location>
        <begin position="34"/>
        <end position="528"/>
    </location>
</feature>
<dbReference type="EMBL" id="CP012159">
    <property type="protein sequence ID" value="AKT40752.1"/>
    <property type="molecule type" value="Genomic_DNA"/>
</dbReference>
<dbReference type="RefSeq" id="WP_050432644.1">
    <property type="nucleotide sequence ID" value="NZ_CP012159.1"/>
</dbReference>
<dbReference type="OrthoDB" id="5751322at2"/>
<evidence type="ECO:0000256" key="1">
    <source>
        <dbReference type="SAM" id="MobiDB-lite"/>
    </source>
</evidence>
<evidence type="ECO:0000256" key="2">
    <source>
        <dbReference type="SAM" id="SignalP"/>
    </source>
</evidence>
<feature type="region of interest" description="Disordered" evidence="1">
    <location>
        <begin position="453"/>
        <end position="481"/>
    </location>
</feature>
<dbReference type="NCBIfam" id="TIGR03901">
    <property type="entry name" value="MYXO-CTERM"/>
    <property type="match status" value="1"/>
</dbReference>
<reference evidence="3 4" key="1">
    <citation type="submission" date="2015-07" db="EMBL/GenBank/DDBJ databases">
        <title>Genome analysis of myxobacterium Chondromyces crocatus Cm c5 reveals a high potential for natural compound synthesis and the genetic basis for the loss of fruiting body formation.</title>
        <authorList>
            <person name="Zaburannyi N."/>
            <person name="Bunk B."/>
            <person name="Maier J."/>
            <person name="Overmann J."/>
            <person name="Mueller R."/>
        </authorList>
    </citation>
    <scope>NUCLEOTIDE SEQUENCE [LARGE SCALE GENOMIC DNA]</scope>
    <source>
        <strain evidence="3 4">Cm c5</strain>
    </source>
</reference>
<gene>
    <name evidence="3" type="ORF">CMC5_049080</name>
</gene>
<name>A0A0K1EJA0_CHOCO</name>
<dbReference type="InterPro" id="IPR024038">
    <property type="entry name" value="MYXO-CTERM"/>
</dbReference>